<dbReference type="PIRSF" id="PIRSF000521">
    <property type="entry name" value="Transaminase_4ab_Lys_Orn"/>
    <property type="match status" value="1"/>
</dbReference>
<comment type="catalytic activity">
    <reaction evidence="5">
        <text>N(2)-acetyl-L-ornithine + 2-oxoglutarate = N-acetyl-L-glutamate 5-semialdehyde + L-glutamate</text>
        <dbReference type="Rhea" id="RHEA:18049"/>
        <dbReference type="ChEBI" id="CHEBI:16810"/>
        <dbReference type="ChEBI" id="CHEBI:29123"/>
        <dbReference type="ChEBI" id="CHEBI:29985"/>
        <dbReference type="ChEBI" id="CHEBI:57805"/>
        <dbReference type="EC" id="2.6.1.11"/>
    </reaction>
</comment>
<comment type="pathway">
    <text evidence="5">Amino-acid biosynthesis; L-arginine biosynthesis; N(2)-acetyl-L-ornithine from L-glutamate: step 4/4.</text>
</comment>
<dbReference type="Proteomes" id="UP000315889">
    <property type="component" value="Unassembled WGS sequence"/>
</dbReference>
<dbReference type="PROSITE" id="PS00600">
    <property type="entry name" value="AA_TRANSFER_CLASS_3"/>
    <property type="match status" value="1"/>
</dbReference>
<feature type="binding site" evidence="5">
    <location>
        <position position="129"/>
    </location>
    <ligand>
        <name>pyridoxal 5'-phosphate</name>
        <dbReference type="ChEBI" id="CHEBI:597326"/>
    </ligand>
</feature>
<feature type="binding site" evidence="5">
    <location>
        <begin position="216"/>
        <end position="219"/>
    </location>
    <ligand>
        <name>pyridoxal 5'-phosphate</name>
        <dbReference type="ChEBI" id="CHEBI:597326"/>
    </ligand>
</feature>
<dbReference type="InterPro" id="IPR004636">
    <property type="entry name" value="AcOrn/SuccOrn_fam"/>
</dbReference>
<evidence type="ECO:0000256" key="5">
    <source>
        <dbReference type="HAMAP-Rule" id="MF_01107"/>
    </source>
</evidence>
<dbReference type="NCBIfam" id="NF002325">
    <property type="entry name" value="PRK01278.1"/>
    <property type="match status" value="1"/>
</dbReference>
<dbReference type="EC" id="2.6.1.11" evidence="5"/>
<dbReference type="InterPro" id="IPR049704">
    <property type="entry name" value="Aminotrans_3_PPA_site"/>
</dbReference>
<dbReference type="GO" id="GO:0003992">
    <property type="term" value="F:N2-acetyl-L-ornithine:2-oxoglutarate 5-aminotransferase activity"/>
    <property type="evidence" value="ECO:0007669"/>
    <property type="project" value="UniProtKB-UniRule"/>
</dbReference>
<dbReference type="Pfam" id="PF00202">
    <property type="entry name" value="Aminotran_3"/>
    <property type="match status" value="1"/>
</dbReference>
<comment type="subunit">
    <text evidence="5">Homodimer.</text>
</comment>
<evidence type="ECO:0000313" key="6">
    <source>
        <dbReference type="EMBL" id="RZO20715.1"/>
    </source>
</evidence>
<feature type="binding site" evidence="5">
    <location>
        <begin position="97"/>
        <end position="98"/>
    </location>
    <ligand>
        <name>pyridoxal 5'-phosphate</name>
        <dbReference type="ChEBI" id="CHEBI:597326"/>
    </ligand>
</feature>
<accession>A0A520MHL1</accession>
<dbReference type="HAMAP" id="MF_01107">
    <property type="entry name" value="ArgD_aminotrans_3"/>
    <property type="match status" value="1"/>
</dbReference>
<feature type="modified residue" description="N6-(pyridoxal phosphate)lysine" evidence="5">
    <location>
        <position position="245"/>
    </location>
</feature>
<organism evidence="6 7">
    <name type="scientific">SAR92 clade bacterium</name>
    <dbReference type="NCBI Taxonomy" id="2315479"/>
    <lineage>
        <taxon>Bacteria</taxon>
        <taxon>Pseudomonadati</taxon>
        <taxon>Pseudomonadota</taxon>
        <taxon>Gammaproteobacteria</taxon>
        <taxon>Cellvibrionales</taxon>
        <taxon>Porticoccaceae</taxon>
        <taxon>SAR92 clade</taxon>
    </lineage>
</organism>
<dbReference type="InterPro" id="IPR015424">
    <property type="entry name" value="PyrdxlP-dep_Trfase"/>
</dbReference>
<dbReference type="GO" id="GO:0030170">
    <property type="term" value="F:pyridoxal phosphate binding"/>
    <property type="evidence" value="ECO:0007669"/>
    <property type="project" value="InterPro"/>
</dbReference>
<dbReference type="GO" id="GO:0005737">
    <property type="term" value="C:cytoplasm"/>
    <property type="evidence" value="ECO:0007669"/>
    <property type="project" value="UniProtKB-SubCell"/>
</dbReference>
<evidence type="ECO:0000256" key="4">
    <source>
        <dbReference type="ARBA" id="ARBA00022898"/>
    </source>
</evidence>
<proteinExistence type="inferred from homology"/>
<feature type="binding site" evidence="5">
    <location>
        <position position="274"/>
    </location>
    <ligand>
        <name>pyridoxal 5'-phosphate</name>
        <dbReference type="ChEBI" id="CHEBI:597326"/>
    </ligand>
</feature>
<dbReference type="GO" id="GO:0042802">
    <property type="term" value="F:identical protein binding"/>
    <property type="evidence" value="ECO:0007669"/>
    <property type="project" value="TreeGrafter"/>
</dbReference>
<feature type="binding site" evidence="5">
    <location>
        <position position="273"/>
    </location>
    <ligand>
        <name>N(2)-acetyl-L-ornithine</name>
        <dbReference type="ChEBI" id="CHEBI:57805"/>
    </ligand>
</feature>
<dbReference type="FunFam" id="3.40.640.10:FF:000004">
    <property type="entry name" value="Acetylornithine aminotransferase"/>
    <property type="match status" value="1"/>
</dbReference>
<evidence type="ECO:0000256" key="1">
    <source>
        <dbReference type="ARBA" id="ARBA00022576"/>
    </source>
</evidence>
<comment type="caution">
    <text evidence="6">The sequence shown here is derived from an EMBL/GenBank/DDBJ whole genome shotgun (WGS) entry which is preliminary data.</text>
</comment>
<gene>
    <name evidence="5" type="primary">argD</name>
    <name evidence="6" type="ORF">EVB03_03110</name>
</gene>
<keyword evidence="5" id="KW-0963">Cytoplasm</keyword>
<dbReference type="AlphaFoldDB" id="A0A520MHL1"/>
<dbReference type="SUPFAM" id="SSF53383">
    <property type="entry name" value="PLP-dependent transferases"/>
    <property type="match status" value="1"/>
</dbReference>
<keyword evidence="1 5" id="KW-0032">Aminotransferase</keyword>
<feature type="binding site" evidence="5">
    <location>
        <position position="132"/>
    </location>
    <ligand>
        <name>N(2)-acetyl-L-ornithine</name>
        <dbReference type="ChEBI" id="CHEBI:57805"/>
    </ligand>
</feature>
<sequence length="392" mass="41761">MTTQALMDTYGKRAATLTKGSGAWLWDDQGNKYLDALSGIAVCGLGHSHAAITQAITNQSKILSHCSNFFAIPNQEALAEKICDVSGMKKVFFGNSGAEANEAAIKLARLFGHKLGIKLPTILVMDNAFHGRTLATLSASGGRRVQAGFEPLVAGFARSPFNDASALEKIADNNPNICAIFVEPIQGEGGIRMASSEYLKQLRQFCDQRGWLLMLDEVQTGNGRTGKYFCYQHSGIIPDVVTTSKGLGNGVPIGACLASGKAADLMQPGNHGSTFGGNPLSCAAALATINTIESEGLLKRAEVLGKRIIAGLEKELSSVSHVKNIRGMGCMIGIELDRPCKSLFKTAMDNGLVINVTADSVIRLLPPLILTDEEADKLLAILVPLIRDFNQD</sequence>
<dbReference type="CDD" id="cd00610">
    <property type="entry name" value="OAT_like"/>
    <property type="match status" value="1"/>
</dbReference>
<dbReference type="GO" id="GO:0006526">
    <property type="term" value="P:L-arginine biosynthetic process"/>
    <property type="evidence" value="ECO:0007669"/>
    <property type="project" value="UniProtKB-UniRule"/>
</dbReference>
<dbReference type="InterPro" id="IPR050103">
    <property type="entry name" value="Class-III_PLP-dep_AT"/>
</dbReference>
<comment type="subcellular location">
    <subcellularLocation>
        <location evidence="5">Cytoplasm</location>
    </subcellularLocation>
</comment>
<dbReference type="InterPro" id="IPR015422">
    <property type="entry name" value="PyrdxlP-dep_Trfase_small"/>
</dbReference>
<dbReference type="NCBIfam" id="TIGR00707">
    <property type="entry name" value="argD"/>
    <property type="match status" value="1"/>
</dbReference>
<dbReference type="UniPathway" id="UPA00068">
    <property type="reaction ID" value="UER00109"/>
</dbReference>
<comment type="cofactor">
    <cofactor evidence="5">
        <name>pyridoxal 5'-phosphate</name>
        <dbReference type="ChEBI" id="CHEBI:597326"/>
    </cofactor>
    <text evidence="5">Binds 1 pyridoxal phosphate per subunit.</text>
</comment>
<name>A0A520MHL1_9GAMM</name>
<keyword evidence="2 5" id="KW-0028">Amino-acid biosynthesis</keyword>
<dbReference type="InterPro" id="IPR015421">
    <property type="entry name" value="PyrdxlP-dep_Trfase_major"/>
</dbReference>
<comment type="miscellaneous">
    <text evidence="5">May also have succinyldiaminopimelate aminotransferase activity, thus carrying out the corresponding step in lysine biosynthesis.</text>
</comment>
<evidence type="ECO:0000256" key="2">
    <source>
        <dbReference type="ARBA" id="ARBA00022605"/>
    </source>
</evidence>
<dbReference type="PANTHER" id="PTHR11986:SF79">
    <property type="entry name" value="ACETYLORNITHINE AMINOTRANSFERASE, MITOCHONDRIAL"/>
    <property type="match status" value="1"/>
</dbReference>
<protein>
    <recommendedName>
        <fullName evidence="5">Acetylornithine aminotransferase</fullName>
        <shortName evidence="5">ACOAT</shortName>
        <ecNumber evidence="5">2.6.1.11</ecNumber>
    </recommendedName>
</protein>
<dbReference type="InterPro" id="IPR005814">
    <property type="entry name" value="Aminotrans_3"/>
</dbReference>
<keyword evidence="5" id="KW-0055">Arginine biosynthesis</keyword>
<dbReference type="PANTHER" id="PTHR11986">
    <property type="entry name" value="AMINOTRANSFERASE CLASS III"/>
    <property type="match status" value="1"/>
</dbReference>
<keyword evidence="3 5" id="KW-0808">Transferase</keyword>
<keyword evidence="4 5" id="KW-0663">Pyridoxal phosphate</keyword>
<comment type="similarity">
    <text evidence="5">Belongs to the class-III pyridoxal-phosphate-dependent aminotransferase family. ArgD subfamily.</text>
</comment>
<dbReference type="EMBL" id="SHBP01000003">
    <property type="protein sequence ID" value="RZO20715.1"/>
    <property type="molecule type" value="Genomic_DNA"/>
</dbReference>
<evidence type="ECO:0000256" key="3">
    <source>
        <dbReference type="ARBA" id="ARBA00022679"/>
    </source>
</evidence>
<evidence type="ECO:0000313" key="7">
    <source>
        <dbReference type="Proteomes" id="UP000315889"/>
    </source>
</evidence>
<dbReference type="Gene3D" id="3.40.640.10">
    <property type="entry name" value="Type I PLP-dependent aspartate aminotransferase-like (Major domain)"/>
    <property type="match status" value="1"/>
</dbReference>
<dbReference type="Gene3D" id="3.90.1150.10">
    <property type="entry name" value="Aspartate Aminotransferase, domain 1"/>
    <property type="match status" value="1"/>
</dbReference>
<reference evidence="6 7" key="1">
    <citation type="submission" date="2019-02" db="EMBL/GenBank/DDBJ databases">
        <title>Prokaryotic population dynamics and viral predation in marine succession experiment using metagenomics: the confinement effect.</title>
        <authorList>
            <person name="Haro-Moreno J.M."/>
            <person name="Rodriguez-Valera F."/>
            <person name="Lopez-Perez M."/>
        </authorList>
    </citation>
    <scope>NUCLEOTIDE SEQUENCE [LARGE SCALE GENOMIC DNA]</scope>
    <source>
        <strain evidence="6">MED-G170</strain>
    </source>
</reference>